<proteinExistence type="predicted"/>
<evidence type="ECO:0000313" key="3">
    <source>
        <dbReference type="EMBL" id="CAB3406083.1"/>
    </source>
</evidence>
<dbReference type="EMBL" id="CADEPM010000005">
    <property type="protein sequence ID" value="CAB3406083.1"/>
    <property type="molecule type" value="Genomic_DNA"/>
</dbReference>
<feature type="compositionally biased region" description="Low complexity" evidence="1">
    <location>
        <begin position="40"/>
        <end position="50"/>
    </location>
</feature>
<dbReference type="Proteomes" id="UP000494206">
    <property type="component" value="Unassembled WGS sequence"/>
</dbReference>
<sequence>MKFFTIVALLSATLFVISFGQENVTIPEAPAGGGAGVSGSPGDAAPAGQSTIAKAEAGSTNAPEATTTKSANTILGFSLITVALAVLAH</sequence>
<keyword evidence="4" id="KW-1185">Reference proteome</keyword>
<protein>
    <submittedName>
        <fullName evidence="3">Uncharacterized protein</fullName>
    </submittedName>
</protein>
<evidence type="ECO:0000313" key="4">
    <source>
        <dbReference type="Proteomes" id="UP000494206"/>
    </source>
</evidence>
<comment type="caution">
    <text evidence="3">The sequence shown here is derived from an EMBL/GenBank/DDBJ whole genome shotgun (WGS) entry which is preliminary data.</text>
</comment>
<gene>
    <name evidence="3" type="ORF">CBOVIS_LOCUS8202</name>
</gene>
<accession>A0A8S1F119</accession>
<evidence type="ECO:0000256" key="2">
    <source>
        <dbReference type="SAM" id="SignalP"/>
    </source>
</evidence>
<organism evidence="3 4">
    <name type="scientific">Caenorhabditis bovis</name>
    <dbReference type="NCBI Taxonomy" id="2654633"/>
    <lineage>
        <taxon>Eukaryota</taxon>
        <taxon>Metazoa</taxon>
        <taxon>Ecdysozoa</taxon>
        <taxon>Nematoda</taxon>
        <taxon>Chromadorea</taxon>
        <taxon>Rhabditida</taxon>
        <taxon>Rhabditina</taxon>
        <taxon>Rhabditomorpha</taxon>
        <taxon>Rhabditoidea</taxon>
        <taxon>Rhabditidae</taxon>
        <taxon>Peloderinae</taxon>
        <taxon>Caenorhabditis</taxon>
    </lineage>
</organism>
<evidence type="ECO:0000256" key="1">
    <source>
        <dbReference type="SAM" id="MobiDB-lite"/>
    </source>
</evidence>
<feature type="chain" id="PRO_5035944828" evidence="2">
    <location>
        <begin position="21"/>
        <end position="89"/>
    </location>
</feature>
<reference evidence="3 4" key="1">
    <citation type="submission" date="2020-04" db="EMBL/GenBank/DDBJ databases">
        <authorList>
            <person name="Laetsch R D."/>
            <person name="Stevens L."/>
            <person name="Kumar S."/>
            <person name="Blaxter L. M."/>
        </authorList>
    </citation>
    <scope>NUCLEOTIDE SEQUENCE [LARGE SCALE GENOMIC DNA]</scope>
</reference>
<feature type="signal peptide" evidence="2">
    <location>
        <begin position="1"/>
        <end position="20"/>
    </location>
</feature>
<keyword evidence="2" id="KW-0732">Signal</keyword>
<feature type="region of interest" description="Disordered" evidence="1">
    <location>
        <begin position="30"/>
        <end position="65"/>
    </location>
</feature>
<name>A0A8S1F119_9PELO</name>
<dbReference type="AlphaFoldDB" id="A0A8S1F119"/>